<dbReference type="OrthoDB" id="64281at2759"/>
<dbReference type="EMBL" id="JAACFV010000037">
    <property type="protein sequence ID" value="KAF7509797.1"/>
    <property type="molecule type" value="Genomic_DNA"/>
</dbReference>
<accession>A0A8H7AMU7</accession>
<comment type="caution">
    <text evidence="3">The sequence shown here is derived from an EMBL/GenBank/DDBJ whole genome shotgun (WGS) entry which is preliminary data.</text>
</comment>
<organism evidence="3 4">
    <name type="scientific">Endocarpon pusillum</name>
    <dbReference type="NCBI Taxonomy" id="364733"/>
    <lineage>
        <taxon>Eukaryota</taxon>
        <taxon>Fungi</taxon>
        <taxon>Dikarya</taxon>
        <taxon>Ascomycota</taxon>
        <taxon>Pezizomycotina</taxon>
        <taxon>Eurotiomycetes</taxon>
        <taxon>Chaetothyriomycetidae</taxon>
        <taxon>Verrucariales</taxon>
        <taxon>Verrucariaceae</taxon>
        <taxon>Endocarpon</taxon>
    </lineage>
</organism>
<dbReference type="AlphaFoldDB" id="A0A8H7AMU7"/>
<dbReference type="InterPro" id="IPR055915">
    <property type="entry name" value="DUF7492"/>
</dbReference>
<dbReference type="Proteomes" id="UP000606974">
    <property type="component" value="Unassembled WGS sequence"/>
</dbReference>
<evidence type="ECO:0000313" key="4">
    <source>
        <dbReference type="Proteomes" id="UP000606974"/>
    </source>
</evidence>
<evidence type="ECO:0000256" key="1">
    <source>
        <dbReference type="SAM" id="MobiDB-lite"/>
    </source>
</evidence>
<feature type="region of interest" description="Disordered" evidence="1">
    <location>
        <begin position="1"/>
        <end position="22"/>
    </location>
</feature>
<feature type="compositionally biased region" description="Low complexity" evidence="1">
    <location>
        <begin position="375"/>
        <end position="421"/>
    </location>
</feature>
<feature type="compositionally biased region" description="Low complexity" evidence="1">
    <location>
        <begin position="166"/>
        <end position="175"/>
    </location>
</feature>
<sequence>MKLVTQEAGTTRNLPPSSSATSSLLCRSPFYLIRNPFEIHPTHQPPKRQLKLEEFLIKLLELSAGRSSFLTDLTTPTLHKKTQLIIMLSSQSISKILFGILSVTSVAHAHTWIEQLTAIAPNGTFVGEPGYPRGNILRTEPGFSDVPMVHLITDAPNDPMCKDSQKSTSSQTKSSPRLKTAPGADIALRYQENGHVTLPENQPGKAENRGDIFVYGTTEPKDNELFNDVHGVWTADGKGGDGRGVLLAKGAYDDGQCYQVNGGAISTNRQAKFAHPTNQLMGADLWCQTDVRLPSDAPTGKPYTLYWVWEWPTAAGIDPGLPKGKNETYTTCIDVDLDKSAGDFPQKVASSGFVQDQPVENAAVPDQFSQLGVQPAATGSTDSAPPSSAPSTSAPVPGTPASSAAPGSSDPVAPSTAALAPTTISPIPGPSASASASCNLATSASSVVLSTTLLPIPGPDAPSTNPSAAAANSQAVSDISVQTLITSIITTERVTTTEFVTLPATAAPTPGAAPKIRGRNPIFSLGN</sequence>
<feature type="domain" description="DUF7492" evidence="2">
    <location>
        <begin position="108"/>
        <end position="364"/>
    </location>
</feature>
<feature type="region of interest" description="Disordered" evidence="1">
    <location>
        <begin position="373"/>
        <end position="421"/>
    </location>
</feature>
<gene>
    <name evidence="3" type="ORF">GJ744_007492</name>
</gene>
<protein>
    <recommendedName>
        <fullName evidence="2">DUF7492 domain-containing protein</fullName>
    </recommendedName>
</protein>
<feature type="region of interest" description="Disordered" evidence="1">
    <location>
        <begin position="156"/>
        <end position="183"/>
    </location>
</feature>
<evidence type="ECO:0000259" key="2">
    <source>
        <dbReference type="Pfam" id="PF24320"/>
    </source>
</evidence>
<dbReference type="Pfam" id="PF24320">
    <property type="entry name" value="DUF7492"/>
    <property type="match status" value="1"/>
</dbReference>
<evidence type="ECO:0000313" key="3">
    <source>
        <dbReference type="EMBL" id="KAF7509797.1"/>
    </source>
</evidence>
<keyword evidence="4" id="KW-1185">Reference proteome</keyword>
<name>A0A8H7AMU7_9EURO</name>
<reference evidence="3" key="1">
    <citation type="submission" date="2020-02" db="EMBL/GenBank/DDBJ databases">
        <authorList>
            <person name="Palmer J.M."/>
        </authorList>
    </citation>
    <scope>NUCLEOTIDE SEQUENCE</scope>
    <source>
        <strain evidence="3">EPUS1.4</strain>
        <tissue evidence="3">Thallus</tissue>
    </source>
</reference>
<proteinExistence type="predicted"/>